<dbReference type="OrthoDB" id="9801841at2"/>
<dbReference type="PIRSF" id="PIRSF029287">
    <property type="entry name" value="UCP029287"/>
    <property type="match status" value="1"/>
</dbReference>
<proteinExistence type="predicted"/>
<organism evidence="1 2">
    <name type="scientific">Thiohalocapsa marina</name>
    <dbReference type="NCBI Taxonomy" id="424902"/>
    <lineage>
        <taxon>Bacteria</taxon>
        <taxon>Pseudomonadati</taxon>
        <taxon>Pseudomonadota</taxon>
        <taxon>Gammaproteobacteria</taxon>
        <taxon>Chromatiales</taxon>
        <taxon>Chromatiaceae</taxon>
        <taxon>Thiohalocapsa</taxon>
    </lineage>
</organism>
<dbReference type="AlphaFoldDB" id="A0A5M8FU82"/>
<dbReference type="Gene3D" id="3.40.1730.10">
    <property type="entry name" value="pa0076 domain"/>
    <property type="match status" value="1"/>
</dbReference>
<dbReference type="InterPro" id="IPR038225">
    <property type="entry name" value="TagF_sf"/>
</dbReference>
<comment type="caution">
    <text evidence="1">The sequence shown here is derived from an EMBL/GenBank/DDBJ whole genome shotgun (WGS) entry which is preliminary data.</text>
</comment>
<dbReference type="EMBL" id="VWXX01000002">
    <property type="protein sequence ID" value="KAA6187360.1"/>
    <property type="molecule type" value="Genomic_DNA"/>
</dbReference>
<sequence>MPGQAVTAEQIAAGLFGKLPGQGDFITRRLPQAFLRVWDPWLQSCLNQSREALGDAWLDAYLTSPIWRFVLTAGIAGQTPWCGLLMPSVDRVGRYFPLTVACALPQGTNPFLALSSGHEWLDSAQSLMLDALEGALSLEELDTGLMQLSSLPGTPAPSTQTVSPAPLEPRGWRLGLSESRYMPHATFAFLHLALQELFLSYSLWWSAGSERVAPSLLLCQGLPVEQAFPALYTGDWGAGQWWNLGDPITDAGLGEPA</sequence>
<protein>
    <submittedName>
        <fullName evidence="1">Type VI secretion system-associated protein TagF</fullName>
    </submittedName>
</protein>
<dbReference type="NCBIfam" id="TIGR03373">
    <property type="entry name" value="VI_minor_4"/>
    <property type="match status" value="1"/>
</dbReference>
<dbReference type="InterPro" id="IPR017748">
    <property type="entry name" value="TagF"/>
</dbReference>
<keyword evidence="2" id="KW-1185">Reference proteome</keyword>
<dbReference type="RefSeq" id="WP_150089968.1">
    <property type="nucleotide sequence ID" value="NZ_JBFUOH010000095.1"/>
</dbReference>
<evidence type="ECO:0000313" key="1">
    <source>
        <dbReference type="EMBL" id="KAA6187360.1"/>
    </source>
</evidence>
<dbReference type="Proteomes" id="UP000322981">
    <property type="component" value="Unassembled WGS sequence"/>
</dbReference>
<dbReference type="Pfam" id="PF09867">
    <property type="entry name" value="TagF_N"/>
    <property type="match status" value="1"/>
</dbReference>
<evidence type="ECO:0000313" key="2">
    <source>
        <dbReference type="Proteomes" id="UP000322981"/>
    </source>
</evidence>
<accession>A0A5M8FU82</accession>
<name>A0A5M8FU82_9GAMM</name>
<gene>
    <name evidence="1" type="primary">tagF</name>
    <name evidence="1" type="ORF">F2Q65_02215</name>
</gene>
<reference evidence="1 2" key="1">
    <citation type="submission" date="2019-09" db="EMBL/GenBank/DDBJ databases">
        <title>Whole-genome sequence of the purple sulfur bacterium Thiohalocapsa marina DSM 19078.</title>
        <authorList>
            <person name="Kyndt J.A."/>
            <person name="Meyer T.E."/>
        </authorList>
    </citation>
    <scope>NUCLEOTIDE SEQUENCE [LARGE SCALE GENOMIC DNA]</scope>
    <source>
        <strain evidence="1 2">DSM 19078</strain>
    </source>
</reference>